<comment type="subcellular location">
    <subcellularLocation>
        <location evidence="8">Cytoplasm</location>
    </subcellularLocation>
</comment>
<sequence length="229" mass="24243">MTEGRLIVAIDGPSGTGKSSVSKEVARRLGVGYLDTGAMYRAVAWWAQHQGIDLTDQVAVAHAAETIPLVMGTNPDDPRVSVDDIPIDQQIRTSEISEVVSAVATNLAVRSTMKKRQRQLINQIAEATGGVVAEGRDITTVVAPFADARILMTASEEVRMGRRSKELAVDAEATRAQIVERDAKDSTVAQFLTAADGVITIDTSDLDFEESVAAVLGAIEASTSAIAGH</sequence>
<keyword evidence="3 8" id="KW-0547">Nucleotide-binding</keyword>
<dbReference type="GO" id="GO:0006220">
    <property type="term" value="P:pyrimidine nucleotide metabolic process"/>
    <property type="evidence" value="ECO:0007669"/>
    <property type="project" value="UniProtKB-UniRule"/>
</dbReference>
<dbReference type="EC" id="2.7.4.25" evidence="8"/>
<dbReference type="GO" id="GO:0036430">
    <property type="term" value="F:CMP kinase activity"/>
    <property type="evidence" value="ECO:0007669"/>
    <property type="project" value="RHEA"/>
</dbReference>
<dbReference type="InterPro" id="IPR003136">
    <property type="entry name" value="Cytidylate_kin"/>
</dbReference>
<dbReference type="GO" id="GO:0036431">
    <property type="term" value="F:dCMP kinase activity"/>
    <property type="evidence" value="ECO:0007669"/>
    <property type="project" value="InterPro"/>
</dbReference>
<comment type="catalytic activity">
    <reaction evidence="7 8">
        <text>CMP + ATP = CDP + ADP</text>
        <dbReference type="Rhea" id="RHEA:11600"/>
        <dbReference type="ChEBI" id="CHEBI:30616"/>
        <dbReference type="ChEBI" id="CHEBI:58069"/>
        <dbReference type="ChEBI" id="CHEBI:60377"/>
        <dbReference type="ChEBI" id="CHEBI:456216"/>
        <dbReference type="EC" id="2.7.4.25"/>
    </reaction>
</comment>
<dbReference type="CDD" id="cd02020">
    <property type="entry name" value="CMPK"/>
    <property type="match status" value="1"/>
</dbReference>
<protein>
    <recommendedName>
        <fullName evidence="8">Cytidylate kinase</fullName>
        <shortName evidence="8">CK</shortName>
        <ecNumber evidence="8">2.7.4.25</ecNumber>
    </recommendedName>
    <alternativeName>
        <fullName evidence="8">Cytidine monophosphate kinase</fullName>
        <shortName evidence="8">CMP kinase</shortName>
    </alternativeName>
</protein>
<dbReference type="InterPro" id="IPR027417">
    <property type="entry name" value="P-loop_NTPase"/>
</dbReference>
<evidence type="ECO:0000259" key="9">
    <source>
        <dbReference type="Pfam" id="PF02224"/>
    </source>
</evidence>
<keyword evidence="4 8" id="KW-0418">Kinase</keyword>
<dbReference type="AlphaFoldDB" id="A0A2Y8ZV95"/>
<keyword evidence="2 8" id="KW-0808">Transferase</keyword>
<dbReference type="Proteomes" id="UP000250028">
    <property type="component" value="Unassembled WGS sequence"/>
</dbReference>
<evidence type="ECO:0000256" key="4">
    <source>
        <dbReference type="ARBA" id="ARBA00022777"/>
    </source>
</evidence>
<accession>A0A2Y8ZV95</accession>
<dbReference type="GO" id="GO:0005737">
    <property type="term" value="C:cytoplasm"/>
    <property type="evidence" value="ECO:0007669"/>
    <property type="project" value="UniProtKB-SubCell"/>
</dbReference>
<dbReference type="EMBL" id="UESZ01000001">
    <property type="protein sequence ID" value="SSA33817.1"/>
    <property type="molecule type" value="Genomic_DNA"/>
</dbReference>
<keyword evidence="8" id="KW-0963">Cytoplasm</keyword>
<dbReference type="Gene3D" id="3.40.50.300">
    <property type="entry name" value="P-loop containing nucleotide triphosphate hydrolases"/>
    <property type="match status" value="1"/>
</dbReference>
<gene>
    <name evidence="8" type="primary">cmk</name>
    <name evidence="10" type="ORF">SAMN04489750_1113</name>
</gene>
<evidence type="ECO:0000313" key="11">
    <source>
        <dbReference type="Proteomes" id="UP000250028"/>
    </source>
</evidence>
<evidence type="ECO:0000256" key="8">
    <source>
        <dbReference type="HAMAP-Rule" id="MF_00238"/>
    </source>
</evidence>
<reference evidence="11" key="1">
    <citation type="submission" date="2016-10" db="EMBL/GenBank/DDBJ databases">
        <authorList>
            <person name="Varghese N."/>
            <person name="Submissions S."/>
        </authorList>
    </citation>
    <scope>NUCLEOTIDE SEQUENCE [LARGE SCALE GENOMIC DNA]</scope>
    <source>
        <strain evidence="11">DSM 22951</strain>
    </source>
</reference>
<keyword evidence="5 8" id="KW-0067">ATP-binding</keyword>
<evidence type="ECO:0000256" key="6">
    <source>
        <dbReference type="ARBA" id="ARBA00047615"/>
    </source>
</evidence>
<name>A0A2Y8ZV95_9MICO</name>
<dbReference type="OrthoDB" id="9807434at2"/>
<evidence type="ECO:0000256" key="2">
    <source>
        <dbReference type="ARBA" id="ARBA00022679"/>
    </source>
</evidence>
<keyword evidence="11" id="KW-1185">Reference proteome</keyword>
<evidence type="ECO:0000256" key="3">
    <source>
        <dbReference type="ARBA" id="ARBA00022741"/>
    </source>
</evidence>
<evidence type="ECO:0000256" key="1">
    <source>
        <dbReference type="ARBA" id="ARBA00009427"/>
    </source>
</evidence>
<evidence type="ECO:0000256" key="5">
    <source>
        <dbReference type="ARBA" id="ARBA00022840"/>
    </source>
</evidence>
<proteinExistence type="inferred from homology"/>
<dbReference type="GO" id="GO:0005524">
    <property type="term" value="F:ATP binding"/>
    <property type="evidence" value="ECO:0007669"/>
    <property type="project" value="UniProtKB-UniRule"/>
</dbReference>
<dbReference type="SUPFAM" id="SSF52540">
    <property type="entry name" value="P-loop containing nucleoside triphosphate hydrolases"/>
    <property type="match status" value="1"/>
</dbReference>
<evidence type="ECO:0000313" key="10">
    <source>
        <dbReference type="EMBL" id="SSA33817.1"/>
    </source>
</evidence>
<evidence type="ECO:0000256" key="7">
    <source>
        <dbReference type="ARBA" id="ARBA00048478"/>
    </source>
</evidence>
<dbReference type="InterPro" id="IPR011994">
    <property type="entry name" value="Cytidylate_kinase_dom"/>
</dbReference>
<dbReference type="HAMAP" id="MF_00238">
    <property type="entry name" value="Cytidyl_kinase_type1"/>
    <property type="match status" value="1"/>
</dbReference>
<dbReference type="NCBIfam" id="TIGR00017">
    <property type="entry name" value="cmk"/>
    <property type="match status" value="1"/>
</dbReference>
<dbReference type="Pfam" id="PF02224">
    <property type="entry name" value="Cytidylate_kin"/>
    <property type="match status" value="1"/>
</dbReference>
<organism evidence="10 11">
    <name type="scientific">Branchiibius hedensis</name>
    <dbReference type="NCBI Taxonomy" id="672460"/>
    <lineage>
        <taxon>Bacteria</taxon>
        <taxon>Bacillati</taxon>
        <taxon>Actinomycetota</taxon>
        <taxon>Actinomycetes</taxon>
        <taxon>Micrococcales</taxon>
        <taxon>Dermacoccaceae</taxon>
        <taxon>Branchiibius</taxon>
    </lineage>
</organism>
<comment type="catalytic activity">
    <reaction evidence="6 8">
        <text>dCMP + ATP = dCDP + ADP</text>
        <dbReference type="Rhea" id="RHEA:25094"/>
        <dbReference type="ChEBI" id="CHEBI:30616"/>
        <dbReference type="ChEBI" id="CHEBI:57566"/>
        <dbReference type="ChEBI" id="CHEBI:58593"/>
        <dbReference type="ChEBI" id="CHEBI:456216"/>
        <dbReference type="EC" id="2.7.4.25"/>
    </reaction>
</comment>
<comment type="similarity">
    <text evidence="1 8">Belongs to the cytidylate kinase family. Type 1 subfamily.</text>
</comment>
<feature type="domain" description="Cytidylate kinase" evidence="9">
    <location>
        <begin position="8"/>
        <end position="219"/>
    </location>
</feature>
<feature type="binding site" evidence="8">
    <location>
        <begin position="12"/>
        <end position="20"/>
    </location>
    <ligand>
        <name>ATP</name>
        <dbReference type="ChEBI" id="CHEBI:30616"/>
    </ligand>
</feature>
<dbReference type="RefSeq" id="WP_109684462.1">
    <property type="nucleotide sequence ID" value="NZ_QGDN01000001.1"/>
</dbReference>